<reference evidence="1 2" key="1">
    <citation type="submission" date="2021-05" db="EMBL/GenBank/DDBJ databases">
        <title>Complete genome of the cytokinin-producing biocontrol strain Pseudomonas fluorescens G20-18.</title>
        <authorList>
            <person name="Nielsen T.K."/>
            <person name="Mekureyaw M.F."/>
            <person name="Hansen L.H."/>
            <person name="Nicolaisen M.H."/>
            <person name="Roitsch T.G."/>
            <person name="Hennessy R.C."/>
        </authorList>
    </citation>
    <scope>NUCLEOTIDE SEQUENCE [LARGE SCALE GENOMIC DNA]</scope>
    <source>
        <strain evidence="1 2">G20-18</strain>
    </source>
</reference>
<dbReference type="Proteomes" id="UP000681155">
    <property type="component" value="Chromosome"/>
</dbReference>
<proteinExistence type="predicted"/>
<dbReference type="RefSeq" id="WP_214381427.1">
    <property type="nucleotide sequence ID" value="NZ_CP075566.1"/>
</dbReference>
<name>A0ABX8F0L3_9PSED</name>
<organism evidence="1 2">
    <name type="scientific">Pseudomonas hormoni</name>
    <dbReference type="NCBI Taxonomy" id="3093767"/>
    <lineage>
        <taxon>Bacteria</taxon>
        <taxon>Pseudomonadati</taxon>
        <taxon>Pseudomonadota</taxon>
        <taxon>Gammaproteobacteria</taxon>
        <taxon>Pseudomonadales</taxon>
        <taxon>Pseudomonadaceae</taxon>
        <taxon>Pseudomonas</taxon>
    </lineage>
</organism>
<evidence type="ECO:0000313" key="1">
    <source>
        <dbReference type="EMBL" id="QVW24815.1"/>
    </source>
</evidence>
<evidence type="ECO:0008006" key="3">
    <source>
        <dbReference type="Google" id="ProtNLM"/>
    </source>
</evidence>
<keyword evidence="2" id="KW-1185">Reference proteome</keyword>
<protein>
    <recommendedName>
        <fullName evidence="3">Ig-like domain-containing protein</fullName>
    </recommendedName>
</protein>
<evidence type="ECO:0000313" key="2">
    <source>
        <dbReference type="Proteomes" id="UP000681155"/>
    </source>
</evidence>
<sequence length="656" mass="71569">MSIKQGFPVNARKRRMDYLAYRNSIRVIDMEAPSPGDANPFLDPLEAGGPKYLPYSFFSKPLEFMLPQFDGQDALPSSFIEAFLTVDGSPDTASKFEGLTPLDPLPPIPMTLRLATKDAPGLRKISLAFEFQGNPADVGVFEYVVDTAAPLLDKSVEPPQTAIDYGLDPDDFAAGKTVKLKYAPWSNQKLGAKITCYIGRDKNTKQEVGSITITEANLNQTLEFDLTTAHVLNFDGRYIVFCEATSYPGVPSLPSAETVLYVFKDLKPVVAEPLNVPQIPDPTLDMIGVQELIDGLGAGLKLPIPNFNSSLDTIVYNIDGVDQPEKAIPASEFLHNLDNHALIEKGHLRSDLKLGYRIKRGIFFYPITPIVTNYLLDTRKPCAPFDPAKPSPPDESMLLPWIKGPVSDDINILTAADKQHGGAVKGYLPYHTLFKVGDSAQLYVGGHEVPPPGGIFEPSDSDDRGKPVEFTFDWDFLASVPGSGATQLQVRVTHDLNFNEADSRLDYANINLTPIVLAAAGFKYMHSNPLIGLNCSALRKLPDGSIVLVVNVPADTRLANNQVTVKYEGYATNTPGTPISGSEWADAPYAPTPAEAAAGYERYMPYAYMLATLNGYGRVSYEVTINKEFVARDGDVVRVSAYNGTDTCDLTKPIDA</sequence>
<accession>A0ABX8F0L3</accession>
<dbReference type="EMBL" id="CP075566">
    <property type="protein sequence ID" value="QVW24815.1"/>
    <property type="molecule type" value="Genomic_DNA"/>
</dbReference>
<gene>
    <name evidence="1" type="ORF">KJF94_04315</name>
</gene>